<sequence length="94" mass="10209">MLTAWHGCFIMEPTGQMKHGGEMKYHRIRPGAIEELAAELGAKSSKDTALMLGITPEQLEELRYGDVTNATAIALANRAQQLRRAAEIIGDTAA</sequence>
<organism evidence="1 2">
    <name type="scientific">Corynebacterium phage Poushou</name>
    <dbReference type="NCBI Taxonomy" id="2015851"/>
    <lineage>
        <taxon>Viruses</taxon>
        <taxon>Duplodnaviria</taxon>
        <taxon>Heunggongvirae</taxon>
        <taxon>Uroviricota</taxon>
        <taxon>Caudoviricetes</taxon>
        <taxon>Poushouvirus</taxon>
        <taxon>Poushouvirus Poushou</taxon>
    </lineage>
</organism>
<gene>
    <name evidence="1" type="primary">36</name>
    <name evidence="1" type="ORF">PBI_POUSHOU_36</name>
</gene>
<dbReference type="RefSeq" id="YP_009626548.1">
    <property type="nucleotide sequence ID" value="NC_042139.2"/>
</dbReference>
<dbReference type="EMBL" id="MF197383">
    <property type="protein sequence ID" value="ASJ78995.1"/>
    <property type="molecule type" value="Genomic_DNA"/>
</dbReference>
<accession>A0A220NQR6</accession>
<name>A0A220NQR6_9CAUD</name>
<dbReference type="KEGG" id="vg:40104362"/>
<evidence type="ECO:0000313" key="1">
    <source>
        <dbReference type="EMBL" id="ASJ78995.1"/>
    </source>
</evidence>
<dbReference type="GeneID" id="40104362"/>
<keyword evidence="2" id="KW-1185">Reference proteome</keyword>
<reference evidence="1" key="1">
    <citation type="submission" date="2017-06" db="EMBL/GenBank/DDBJ databases">
        <authorList>
            <person name="Guerrero Bustamante C.A."/>
            <person name="Bowman C.A."/>
            <person name="Russell D.A."/>
            <person name="Pope W.A."/>
            <person name="Jacobs-Sera D."/>
            <person name="Hatfull G.F."/>
        </authorList>
    </citation>
    <scope>NUCLEOTIDE SEQUENCE [LARGE SCALE GENOMIC DNA]</scope>
</reference>
<evidence type="ECO:0000313" key="2">
    <source>
        <dbReference type="Proteomes" id="UP000226097"/>
    </source>
</evidence>
<proteinExistence type="predicted"/>
<protein>
    <submittedName>
        <fullName evidence="1">Uncharacterized protein</fullName>
    </submittedName>
</protein>
<dbReference type="Proteomes" id="UP000226097">
    <property type="component" value="Segment"/>
</dbReference>